<proteinExistence type="inferred from homology"/>
<evidence type="ECO:0000256" key="1">
    <source>
        <dbReference type="ARBA" id="ARBA00005051"/>
    </source>
</evidence>
<keyword evidence="16" id="KW-1185">Reference proteome</keyword>
<sequence length="160" mass="17922">MTTAYIGLGSNLDAPSRQIRDAIRELDETQGIELRQVSSLYGSEPMGPKDQPDYVNAVVEIETQLSPDELLKALFIIEDHHGRIRERQVRWGARTLDLDLLLYGDVQMNTPELTIPHVGICERPFVIFPLLEIAPEVEIPGVGKGHQCIEHMDPASITQL</sequence>
<keyword evidence="8" id="KW-0067">ATP-binding</keyword>
<evidence type="ECO:0000256" key="4">
    <source>
        <dbReference type="ARBA" id="ARBA00016218"/>
    </source>
</evidence>
<evidence type="ECO:0000256" key="11">
    <source>
        <dbReference type="ARBA" id="ARBA00029766"/>
    </source>
</evidence>
<evidence type="ECO:0000256" key="6">
    <source>
        <dbReference type="ARBA" id="ARBA00022741"/>
    </source>
</evidence>
<keyword evidence="9" id="KW-0289">Folate biosynthesis</keyword>
<evidence type="ECO:0000313" key="16">
    <source>
        <dbReference type="Proteomes" id="UP000030856"/>
    </source>
</evidence>
<keyword evidence="5 14" id="KW-0808">Transferase</keyword>
<reference evidence="14 16" key="1">
    <citation type="journal article" date="2014" name="BMC Genomics">
        <title>The genome of the intracellular bacterium of the coastal bivalve, Solemya velum: a blueprint for thriving in and out of symbiosis.</title>
        <authorList>
            <person name="Dmytrenko O."/>
            <person name="Russell S.L."/>
            <person name="Loo W.T."/>
            <person name="Fontanez K.M."/>
            <person name="Liao L."/>
            <person name="Roeselers G."/>
            <person name="Sharma R."/>
            <person name="Stewart F.J."/>
            <person name="Newton I.L."/>
            <person name="Woyke T."/>
            <person name="Wu D."/>
            <person name="Lang J.M."/>
            <person name="Eisen J.A."/>
            <person name="Cavanaugh C.M."/>
        </authorList>
    </citation>
    <scope>NUCLEOTIDE SEQUENCE [LARGE SCALE GENOMIC DNA]</scope>
    <source>
        <strain evidence="14 16">WH</strain>
    </source>
</reference>
<dbReference type="PANTHER" id="PTHR43071">
    <property type="entry name" value="2-AMINO-4-HYDROXY-6-HYDROXYMETHYLDIHYDROPTERIDINE PYROPHOSPHOKINASE"/>
    <property type="match status" value="1"/>
</dbReference>
<comment type="pathway">
    <text evidence="1">Cofactor biosynthesis; tetrahydrofolate biosynthesis; 2-amino-4-hydroxy-6-hydroxymethyl-7,8-dihydropteridine diphosphate from 7,8-dihydroneopterin triphosphate: step 4/4.</text>
</comment>
<dbReference type="GeneID" id="86991606"/>
<dbReference type="OrthoDB" id="9808041at2"/>
<comment type="function">
    <text evidence="10">Catalyzes the transfer of pyrophosphate from adenosine triphosphate (ATP) to 6-hydroxymethyl-7,8-dihydropterin, an enzymatic step in folate biosynthesis pathway.</text>
</comment>
<evidence type="ECO:0000313" key="15">
    <source>
        <dbReference type="EMBL" id="OOY35134.1"/>
    </source>
</evidence>
<evidence type="ECO:0000259" key="13">
    <source>
        <dbReference type="PROSITE" id="PS00794"/>
    </source>
</evidence>
<dbReference type="eggNOG" id="COG0801">
    <property type="taxonomic scope" value="Bacteria"/>
</dbReference>
<feature type="domain" description="7,8-dihydro-6-hydroxymethylpterin-pyrophosphokinase" evidence="13">
    <location>
        <begin position="90"/>
        <end position="101"/>
    </location>
</feature>
<dbReference type="PATRIC" id="fig|2340.3.peg.1949"/>
<dbReference type="CDD" id="cd00483">
    <property type="entry name" value="HPPK"/>
    <property type="match status" value="1"/>
</dbReference>
<dbReference type="Gene3D" id="3.30.70.560">
    <property type="entry name" value="7,8-Dihydro-6-hydroxymethylpterin-pyrophosphokinase HPPK"/>
    <property type="match status" value="1"/>
</dbReference>
<dbReference type="EC" id="2.7.6.3" evidence="3"/>
<dbReference type="InterPro" id="IPR035907">
    <property type="entry name" value="Hppk_sf"/>
</dbReference>
<dbReference type="NCBIfam" id="TIGR01498">
    <property type="entry name" value="folK"/>
    <property type="match status" value="1"/>
</dbReference>
<comment type="caution">
    <text evidence="14">The sequence shown here is derived from an EMBL/GenBank/DDBJ whole genome shotgun (WGS) entry which is preliminary data.</text>
</comment>
<dbReference type="Proteomes" id="UP000030856">
    <property type="component" value="Unassembled WGS sequence"/>
</dbReference>
<evidence type="ECO:0000256" key="3">
    <source>
        <dbReference type="ARBA" id="ARBA00013253"/>
    </source>
</evidence>
<evidence type="ECO:0000256" key="12">
    <source>
        <dbReference type="ARBA" id="ARBA00033413"/>
    </source>
</evidence>
<dbReference type="PANTHER" id="PTHR43071:SF1">
    <property type="entry name" value="2-AMINO-4-HYDROXY-6-HYDROXYMETHYLDIHYDROPTERIDINE PYROPHOSPHOKINASE"/>
    <property type="match status" value="1"/>
</dbReference>
<dbReference type="GO" id="GO:0005524">
    <property type="term" value="F:ATP binding"/>
    <property type="evidence" value="ECO:0007669"/>
    <property type="project" value="UniProtKB-KW"/>
</dbReference>
<dbReference type="GO" id="GO:0046654">
    <property type="term" value="P:tetrahydrofolate biosynthetic process"/>
    <property type="evidence" value="ECO:0007669"/>
    <property type="project" value="UniProtKB-UniPathway"/>
</dbReference>
<evidence type="ECO:0000256" key="2">
    <source>
        <dbReference type="ARBA" id="ARBA00005810"/>
    </source>
</evidence>
<name>A0A0B0H562_SOVGS</name>
<keyword evidence="6" id="KW-0547">Nucleotide-binding</keyword>
<protein>
    <recommendedName>
        <fullName evidence="4">2-amino-4-hydroxy-6-hydroxymethyldihydropteridine pyrophosphokinase</fullName>
        <ecNumber evidence="3">2.7.6.3</ecNumber>
    </recommendedName>
    <alternativeName>
        <fullName evidence="11">6-hydroxymethyl-7,8-dihydropterin pyrophosphokinase</fullName>
    </alternativeName>
    <alternativeName>
        <fullName evidence="12">7,8-dihydro-6-hydroxymethylpterin-pyrophosphokinase</fullName>
    </alternativeName>
</protein>
<comment type="similarity">
    <text evidence="2">Belongs to the HPPK family.</text>
</comment>
<dbReference type="AlphaFoldDB" id="A0A0B0H562"/>
<dbReference type="SUPFAM" id="SSF55083">
    <property type="entry name" value="6-hydroxymethyl-7,8-dihydropterin pyrophosphokinase, HPPK"/>
    <property type="match status" value="1"/>
</dbReference>
<gene>
    <name evidence="15" type="ORF">BOV88_06355</name>
    <name evidence="14" type="ORF">JV46_06510</name>
</gene>
<evidence type="ECO:0000256" key="9">
    <source>
        <dbReference type="ARBA" id="ARBA00022909"/>
    </source>
</evidence>
<dbReference type="RefSeq" id="WP_043117551.1">
    <property type="nucleotide sequence ID" value="NZ_JRAA01000002.1"/>
</dbReference>
<dbReference type="InterPro" id="IPR000550">
    <property type="entry name" value="Hppk"/>
</dbReference>
<organism evidence="14 16">
    <name type="scientific">Solemya velum gill symbiont</name>
    <dbReference type="NCBI Taxonomy" id="2340"/>
    <lineage>
        <taxon>Bacteria</taxon>
        <taxon>Pseudomonadati</taxon>
        <taxon>Pseudomonadota</taxon>
        <taxon>Gammaproteobacteria</taxon>
        <taxon>sulfur-oxidizing symbionts</taxon>
    </lineage>
</organism>
<accession>A0A0B0H562</accession>
<dbReference type="GO" id="GO:0003848">
    <property type="term" value="F:2-amino-4-hydroxy-6-hydroxymethyldihydropteridine diphosphokinase activity"/>
    <property type="evidence" value="ECO:0007669"/>
    <property type="project" value="UniProtKB-EC"/>
</dbReference>
<dbReference type="Pfam" id="PF01288">
    <property type="entry name" value="HPPK"/>
    <property type="match status" value="1"/>
</dbReference>
<dbReference type="GO" id="GO:0046656">
    <property type="term" value="P:folic acid biosynthetic process"/>
    <property type="evidence" value="ECO:0007669"/>
    <property type="project" value="UniProtKB-KW"/>
</dbReference>
<dbReference type="EMBL" id="MPNX01000007">
    <property type="protein sequence ID" value="OOY35134.1"/>
    <property type="molecule type" value="Genomic_DNA"/>
</dbReference>
<evidence type="ECO:0000256" key="8">
    <source>
        <dbReference type="ARBA" id="ARBA00022840"/>
    </source>
</evidence>
<evidence type="ECO:0000313" key="14">
    <source>
        <dbReference type="EMBL" id="KHF25328.1"/>
    </source>
</evidence>
<keyword evidence="7 14" id="KW-0418">Kinase</keyword>
<dbReference type="UniPathway" id="UPA00077">
    <property type="reaction ID" value="UER00155"/>
</dbReference>
<dbReference type="GO" id="GO:0016301">
    <property type="term" value="F:kinase activity"/>
    <property type="evidence" value="ECO:0007669"/>
    <property type="project" value="UniProtKB-KW"/>
</dbReference>
<evidence type="ECO:0000256" key="7">
    <source>
        <dbReference type="ARBA" id="ARBA00022777"/>
    </source>
</evidence>
<dbReference type="STRING" id="2340.JV46_06510"/>
<reference evidence="15 17" key="2">
    <citation type="submission" date="2016-11" db="EMBL/GenBank/DDBJ databases">
        <title>Mixed transmission modes and dynamic genome evolution in an obligate animal-bacterial symbiosis.</title>
        <authorList>
            <person name="Russell S.L."/>
            <person name="Corbett-Detig R.B."/>
            <person name="Cavanaugh C.M."/>
        </authorList>
    </citation>
    <scope>NUCLEOTIDE SEQUENCE [LARGE SCALE GENOMIC DNA]</scope>
    <source>
        <strain evidence="15">MA-KB16</strain>
    </source>
</reference>
<evidence type="ECO:0000256" key="5">
    <source>
        <dbReference type="ARBA" id="ARBA00022679"/>
    </source>
</evidence>
<evidence type="ECO:0000313" key="17">
    <source>
        <dbReference type="Proteomes" id="UP000190962"/>
    </source>
</evidence>
<dbReference type="Proteomes" id="UP000190962">
    <property type="component" value="Unassembled WGS sequence"/>
</dbReference>
<dbReference type="EMBL" id="JRAA01000002">
    <property type="protein sequence ID" value="KHF25328.1"/>
    <property type="molecule type" value="Genomic_DNA"/>
</dbReference>
<dbReference type="PROSITE" id="PS00794">
    <property type="entry name" value="HPPK"/>
    <property type="match status" value="1"/>
</dbReference>
<evidence type="ECO:0000256" key="10">
    <source>
        <dbReference type="ARBA" id="ARBA00029409"/>
    </source>
</evidence>